<feature type="region of interest" description="Disordered" evidence="2">
    <location>
        <begin position="124"/>
        <end position="144"/>
    </location>
</feature>
<dbReference type="SUPFAM" id="SSF56219">
    <property type="entry name" value="DNase I-like"/>
    <property type="match status" value="1"/>
</dbReference>
<keyword evidence="4" id="KW-1185">Reference proteome</keyword>
<name>A0ABD3I483_9MARC</name>
<dbReference type="AlphaFoldDB" id="A0ABD3I483"/>
<reference evidence="3 4" key="1">
    <citation type="submission" date="2024-09" db="EMBL/GenBank/DDBJ databases">
        <title>Chromosome-scale assembly of Riccia sorocarpa.</title>
        <authorList>
            <person name="Paukszto L."/>
        </authorList>
    </citation>
    <scope>NUCLEOTIDE SEQUENCE [LARGE SCALE GENOMIC DNA]</scope>
    <source>
        <strain evidence="3">LP-2024</strain>
        <tissue evidence="3">Aerial parts of the thallus</tissue>
    </source>
</reference>
<evidence type="ECO:0000256" key="2">
    <source>
        <dbReference type="SAM" id="MobiDB-lite"/>
    </source>
</evidence>
<feature type="compositionally biased region" description="Basic and acidic residues" evidence="2">
    <location>
        <begin position="133"/>
        <end position="144"/>
    </location>
</feature>
<feature type="compositionally biased region" description="Basic and acidic residues" evidence="2">
    <location>
        <begin position="252"/>
        <end position="267"/>
    </location>
</feature>
<sequence length="558" mass="64031">MGDGLHTLAAQIERNEEERKRLHKLMVESKLKEVVTLSNPKVGETGETSRELPSSLQQNRVSPPRFEHTWRDARNKQPASHQPTQNETPKHVDQGDPFPPLPRATPQQIRQIPVLEPVRGGGQMAAQLPRTPADNRRRAHENAKIYRERKDLAWREATSHTIRECPLRRQQQEARRPGGQTAQTGEGQNGASRQAPGREEDSEGFTRVNGRRPRTNNAGRPPVGNRYNVLADSSSEDELTDKEEDPVQETTPTREETSTVHVHKDTHGNLAEGTGQEAEDIPQQTLDSTEQTEDSSMEVEAVKDKRKRDDLSLPGDAPPATTNKSKGNTTTNAEPRDSPVLQDGWLLANVKEGAHFTRQQKVNGRLDQARLDRIYFTKCERWAEKSVKVQHDAKVMLSDHRPVVLTLMSGSDSRRRRANYFKTAPELMKSEEVKNMIQETWKENGITGEDPRRNWDWKWGATRRVLIQETKKLRQEHAIQRERLKELKRERIMVSQLRLNRADDTLLRLEQEIKQIETKREAELRRWSRSKWLGLGEAPSKFYFKILKAKKAKEDITC</sequence>
<dbReference type="EMBL" id="JBJQOH010000002">
    <property type="protein sequence ID" value="KAL3696394.1"/>
    <property type="molecule type" value="Genomic_DNA"/>
</dbReference>
<evidence type="ECO:0000256" key="1">
    <source>
        <dbReference type="SAM" id="Coils"/>
    </source>
</evidence>
<feature type="compositionally biased region" description="Polar residues" evidence="2">
    <location>
        <begin position="77"/>
        <end position="87"/>
    </location>
</feature>
<comment type="caution">
    <text evidence="3">The sequence shown here is derived from an EMBL/GenBank/DDBJ whole genome shotgun (WGS) entry which is preliminary data.</text>
</comment>
<keyword evidence="1" id="KW-0175">Coiled coil</keyword>
<proteinExistence type="predicted"/>
<evidence type="ECO:0000313" key="4">
    <source>
        <dbReference type="Proteomes" id="UP001633002"/>
    </source>
</evidence>
<protein>
    <submittedName>
        <fullName evidence="3">Uncharacterized protein</fullName>
    </submittedName>
</protein>
<gene>
    <name evidence="3" type="ORF">R1sor_010470</name>
</gene>
<dbReference type="Gene3D" id="3.60.10.10">
    <property type="entry name" value="Endonuclease/exonuclease/phosphatase"/>
    <property type="match status" value="1"/>
</dbReference>
<feature type="compositionally biased region" description="Acidic residues" evidence="2">
    <location>
        <begin position="234"/>
        <end position="247"/>
    </location>
</feature>
<feature type="compositionally biased region" description="Basic and acidic residues" evidence="2">
    <location>
        <begin position="300"/>
        <end position="311"/>
    </location>
</feature>
<feature type="region of interest" description="Disordered" evidence="2">
    <location>
        <begin position="163"/>
        <end position="340"/>
    </location>
</feature>
<feature type="compositionally biased region" description="Polar residues" evidence="2">
    <location>
        <begin position="180"/>
        <end position="192"/>
    </location>
</feature>
<feature type="compositionally biased region" description="Low complexity" evidence="2">
    <location>
        <begin position="321"/>
        <end position="332"/>
    </location>
</feature>
<accession>A0ABD3I483</accession>
<feature type="compositionally biased region" description="Basic and acidic residues" evidence="2">
    <location>
        <begin position="163"/>
        <end position="176"/>
    </location>
</feature>
<feature type="region of interest" description="Disordered" evidence="2">
    <location>
        <begin position="33"/>
        <end position="105"/>
    </location>
</feature>
<feature type="compositionally biased region" description="Basic and acidic residues" evidence="2">
    <location>
        <begin position="65"/>
        <end position="75"/>
    </location>
</feature>
<feature type="coiled-coil region" evidence="1">
    <location>
        <begin position="467"/>
        <end position="526"/>
    </location>
</feature>
<organism evidence="3 4">
    <name type="scientific">Riccia sorocarpa</name>
    <dbReference type="NCBI Taxonomy" id="122646"/>
    <lineage>
        <taxon>Eukaryota</taxon>
        <taxon>Viridiplantae</taxon>
        <taxon>Streptophyta</taxon>
        <taxon>Embryophyta</taxon>
        <taxon>Marchantiophyta</taxon>
        <taxon>Marchantiopsida</taxon>
        <taxon>Marchantiidae</taxon>
        <taxon>Marchantiales</taxon>
        <taxon>Ricciaceae</taxon>
        <taxon>Riccia</taxon>
    </lineage>
</organism>
<dbReference type="InterPro" id="IPR036691">
    <property type="entry name" value="Endo/exonu/phosph_ase_sf"/>
</dbReference>
<dbReference type="Proteomes" id="UP001633002">
    <property type="component" value="Unassembled WGS sequence"/>
</dbReference>
<feature type="compositionally biased region" description="Polar residues" evidence="2">
    <location>
        <begin position="51"/>
        <end position="61"/>
    </location>
</feature>
<evidence type="ECO:0000313" key="3">
    <source>
        <dbReference type="EMBL" id="KAL3696394.1"/>
    </source>
</evidence>